<proteinExistence type="predicted"/>
<feature type="region of interest" description="Disordered" evidence="1">
    <location>
        <begin position="100"/>
        <end position="122"/>
    </location>
</feature>
<protein>
    <submittedName>
        <fullName evidence="2">Uncharacterized protein</fullName>
    </submittedName>
</protein>
<evidence type="ECO:0000313" key="3">
    <source>
        <dbReference type="Proteomes" id="UP000824496"/>
    </source>
</evidence>
<accession>A0ABM7UN32</accession>
<dbReference type="EMBL" id="AP025017">
    <property type="protein sequence ID" value="BDA64760.1"/>
    <property type="molecule type" value="Genomic_DNA"/>
</dbReference>
<evidence type="ECO:0000313" key="2">
    <source>
        <dbReference type="EMBL" id="BDA64760.1"/>
    </source>
</evidence>
<sequence>MGPCPGMHCGRGIQEGRAWPGRQVLGEGAGTELGVVWRNGRHLAEWATPTRYVHSAKRRPCREVTSNMHPAPIAEHLRVPEGMPLPESLTLLGNRPGPAACTLPARPTPLLLDRPRLSGKAA</sequence>
<gene>
    <name evidence="2" type="ORF">MANAM107_15940</name>
</gene>
<name>A0ABM7UN32_9ACTO</name>
<reference evidence="2 3" key="1">
    <citation type="submission" date="2021-08" db="EMBL/GenBank/DDBJ databases">
        <title>Whole genome sequence of novel Actinomyces species strain MAS-1.</title>
        <authorList>
            <person name="Saito M."/>
            <person name="Kuwahara N."/>
            <person name="Takizawa T."/>
            <person name="Gotouda H."/>
            <person name="Ochiai T."/>
        </authorList>
    </citation>
    <scope>NUCLEOTIDE SEQUENCE [LARGE SCALE GENOMIC DNA]</scope>
    <source>
        <strain evidence="2 3">MAS-1</strain>
    </source>
</reference>
<organism evidence="2 3">
    <name type="scientific">Actinomyces capricornis</name>
    <dbReference type="NCBI Taxonomy" id="2755559"/>
    <lineage>
        <taxon>Bacteria</taxon>
        <taxon>Bacillati</taxon>
        <taxon>Actinomycetota</taxon>
        <taxon>Actinomycetes</taxon>
        <taxon>Actinomycetales</taxon>
        <taxon>Actinomycetaceae</taxon>
        <taxon>Actinomyces</taxon>
    </lineage>
</organism>
<feature type="compositionally biased region" description="Low complexity" evidence="1">
    <location>
        <begin position="100"/>
        <end position="112"/>
    </location>
</feature>
<keyword evidence="3" id="KW-1185">Reference proteome</keyword>
<dbReference type="Proteomes" id="UP000824496">
    <property type="component" value="Chromosome"/>
</dbReference>
<evidence type="ECO:0000256" key="1">
    <source>
        <dbReference type="SAM" id="MobiDB-lite"/>
    </source>
</evidence>